<reference evidence="2 3" key="1">
    <citation type="journal article" date="2017" name="Plant Biotechnol. J.">
        <title>A comprehensive draft genome sequence for lupin (Lupinus angustifolius), an emerging health food: insights into plant-microbe interactions and legume evolution.</title>
        <authorList>
            <person name="Hane J.K."/>
            <person name="Ming Y."/>
            <person name="Kamphuis L.G."/>
            <person name="Nelson M.N."/>
            <person name="Garg G."/>
            <person name="Atkins C.A."/>
            <person name="Bayer P.E."/>
            <person name="Bravo A."/>
            <person name="Bringans S."/>
            <person name="Cannon S."/>
            <person name="Edwards D."/>
            <person name="Foley R."/>
            <person name="Gao L.L."/>
            <person name="Harrison M.J."/>
            <person name="Huang W."/>
            <person name="Hurgobin B."/>
            <person name="Li S."/>
            <person name="Liu C.W."/>
            <person name="McGrath A."/>
            <person name="Morahan G."/>
            <person name="Murray J."/>
            <person name="Weller J."/>
            <person name="Jian J."/>
            <person name="Singh K.B."/>
        </authorList>
    </citation>
    <scope>NUCLEOTIDE SEQUENCE [LARGE SCALE GENOMIC DNA]</scope>
    <source>
        <strain evidence="3">cv. Tanjil</strain>
        <tissue evidence="2">Whole plant</tissue>
    </source>
</reference>
<dbReference type="Gramene" id="OIV93166">
    <property type="protein sequence ID" value="OIV93166"/>
    <property type="gene ID" value="TanjilG_20828"/>
</dbReference>
<accession>A0A4P1QRW2</accession>
<keyword evidence="3" id="KW-1185">Reference proteome</keyword>
<sequence>MSPIFYVTLFLALVLCNASVDSGNQFNKGMNSINEAASTNEIRVQINLPPSPRKVHFKCSTGGRFEVTTSGSYKWNAGVGEQCKVRYMKLRSSIVARDSNEGGRLSQWVVQSDGLYHSTDMNTWSKKAEWRRLNQ</sequence>
<dbReference type="EMBL" id="CM007378">
    <property type="protein sequence ID" value="OIV93166.1"/>
    <property type="molecule type" value="Genomic_DNA"/>
</dbReference>
<feature type="signal peptide" evidence="1">
    <location>
        <begin position="1"/>
        <end position="18"/>
    </location>
</feature>
<proteinExistence type="predicted"/>
<dbReference type="AlphaFoldDB" id="A0A4P1QRW2"/>
<evidence type="ECO:0000313" key="3">
    <source>
        <dbReference type="Proteomes" id="UP000188354"/>
    </source>
</evidence>
<dbReference type="Proteomes" id="UP000188354">
    <property type="component" value="Chromosome LG18"/>
</dbReference>
<dbReference type="PANTHER" id="PTHR35630">
    <property type="entry name" value="LEGUMINOSIN GROUP486 SECRETED PEPTIDE"/>
    <property type="match status" value="1"/>
</dbReference>
<evidence type="ECO:0000313" key="2">
    <source>
        <dbReference type="EMBL" id="OIV93166.1"/>
    </source>
</evidence>
<organism evidence="2 3">
    <name type="scientific">Lupinus angustifolius</name>
    <name type="common">Narrow-leaved blue lupine</name>
    <dbReference type="NCBI Taxonomy" id="3871"/>
    <lineage>
        <taxon>Eukaryota</taxon>
        <taxon>Viridiplantae</taxon>
        <taxon>Streptophyta</taxon>
        <taxon>Embryophyta</taxon>
        <taxon>Tracheophyta</taxon>
        <taxon>Spermatophyta</taxon>
        <taxon>Magnoliopsida</taxon>
        <taxon>eudicotyledons</taxon>
        <taxon>Gunneridae</taxon>
        <taxon>Pentapetalae</taxon>
        <taxon>rosids</taxon>
        <taxon>fabids</taxon>
        <taxon>Fabales</taxon>
        <taxon>Fabaceae</taxon>
        <taxon>Papilionoideae</taxon>
        <taxon>50 kb inversion clade</taxon>
        <taxon>genistoids sensu lato</taxon>
        <taxon>core genistoids</taxon>
        <taxon>Genisteae</taxon>
        <taxon>Lupinus</taxon>
    </lineage>
</organism>
<feature type="chain" id="PRO_5020041875" description="S-protein homolog" evidence="1">
    <location>
        <begin position="19"/>
        <end position="135"/>
    </location>
</feature>
<evidence type="ECO:0000256" key="1">
    <source>
        <dbReference type="SAM" id="SignalP"/>
    </source>
</evidence>
<gene>
    <name evidence="2" type="ORF">TanjilG_20828</name>
</gene>
<keyword evidence="1" id="KW-0732">Signal</keyword>
<evidence type="ECO:0008006" key="4">
    <source>
        <dbReference type="Google" id="ProtNLM"/>
    </source>
</evidence>
<protein>
    <recommendedName>
        <fullName evidence="4">S-protein homolog</fullName>
    </recommendedName>
</protein>
<name>A0A4P1QRW2_LUPAN</name>
<dbReference type="PANTHER" id="PTHR35630:SF1">
    <property type="entry name" value="LEGUMINOSIN GROUP486 SECRETED PEPTIDE"/>
    <property type="match status" value="1"/>
</dbReference>